<dbReference type="EMBL" id="QPFP01000197">
    <property type="protein sequence ID" value="TEB19333.1"/>
    <property type="molecule type" value="Genomic_DNA"/>
</dbReference>
<feature type="region of interest" description="Disordered" evidence="1">
    <location>
        <begin position="1"/>
        <end position="20"/>
    </location>
</feature>
<dbReference type="Proteomes" id="UP000298030">
    <property type="component" value="Unassembled WGS sequence"/>
</dbReference>
<protein>
    <submittedName>
        <fullName evidence="2">Uncharacterized protein</fullName>
    </submittedName>
</protein>
<feature type="compositionally biased region" description="Basic and acidic residues" evidence="1">
    <location>
        <begin position="1"/>
        <end position="10"/>
    </location>
</feature>
<name>A0A4Y7SC90_COPMI</name>
<sequence>MNRGADLDRGRPHRGPVTGLGQADYLLENLTSLIRMPPAEDHSSPYELYHKCLVGFLLYQGLSDQEMAETLESSLTFYLKRCTDVMIRKSPAVPLQEPQESDFIHRFLELDDRRNICYFTCHAPFNQQGLRALSECDVVWWVHRAILSQGTRRGERRISRWFEQVHKKVRGGASPSSPSGYLIASVCGVHFSTLANVFLDASTGEVIFFELAKT</sequence>
<accession>A0A4Y7SC90</accession>
<evidence type="ECO:0000313" key="2">
    <source>
        <dbReference type="EMBL" id="TEB19333.1"/>
    </source>
</evidence>
<organism evidence="2 3">
    <name type="scientific">Coprinellus micaceus</name>
    <name type="common">Glistening ink-cap mushroom</name>
    <name type="synonym">Coprinus micaceus</name>
    <dbReference type="NCBI Taxonomy" id="71717"/>
    <lineage>
        <taxon>Eukaryota</taxon>
        <taxon>Fungi</taxon>
        <taxon>Dikarya</taxon>
        <taxon>Basidiomycota</taxon>
        <taxon>Agaricomycotina</taxon>
        <taxon>Agaricomycetes</taxon>
        <taxon>Agaricomycetidae</taxon>
        <taxon>Agaricales</taxon>
        <taxon>Agaricineae</taxon>
        <taxon>Psathyrellaceae</taxon>
        <taxon>Coprinellus</taxon>
    </lineage>
</organism>
<evidence type="ECO:0000313" key="3">
    <source>
        <dbReference type="Proteomes" id="UP000298030"/>
    </source>
</evidence>
<keyword evidence="3" id="KW-1185">Reference proteome</keyword>
<proteinExistence type="predicted"/>
<dbReference type="OrthoDB" id="3127955at2759"/>
<dbReference type="AlphaFoldDB" id="A0A4Y7SC90"/>
<reference evidence="2 3" key="1">
    <citation type="journal article" date="2019" name="Nat. Ecol. Evol.">
        <title>Megaphylogeny resolves global patterns of mushroom evolution.</title>
        <authorList>
            <person name="Varga T."/>
            <person name="Krizsan K."/>
            <person name="Foldi C."/>
            <person name="Dima B."/>
            <person name="Sanchez-Garcia M."/>
            <person name="Sanchez-Ramirez S."/>
            <person name="Szollosi G.J."/>
            <person name="Szarkandi J.G."/>
            <person name="Papp V."/>
            <person name="Albert L."/>
            <person name="Andreopoulos W."/>
            <person name="Angelini C."/>
            <person name="Antonin V."/>
            <person name="Barry K.W."/>
            <person name="Bougher N.L."/>
            <person name="Buchanan P."/>
            <person name="Buyck B."/>
            <person name="Bense V."/>
            <person name="Catcheside P."/>
            <person name="Chovatia M."/>
            <person name="Cooper J."/>
            <person name="Damon W."/>
            <person name="Desjardin D."/>
            <person name="Finy P."/>
            <person name="Geml J."/>
            <person name="Haridas S."/>
            <person name="Hughes K."/>
            <person name="Justo A."/>
            <person name="Karasinski D."/>
            <person name="Kautmanova I."/>
            <person name="Kiss B."/>
            <person name="Kocsube S."/>
            <person name="Kotiranta H."/>
            <person name="LaButti K.M."/>
            <person name="Lechner B.E."/>
            <person name="Liimatainen K."/>
            <person name="Lipzen A."/>
            <person name="Lukacs Z."/>
            <person name="Mihaltcheva S."/>
            <person name="Morgado L.N."/>
            <person name="Niskanen T."/>
            <person name="Noordeloos M.E."/>
            <person name="Ohm R.A."/>
            <person name="Ortiz-Santana B."/>
            <person name="Ovrebo C."/>
            <person name="Racz N."/>
            <person name="Riley R."/>
            <person name="Savchenko A."/>
            <person name="Shiryaev A."/>
            <person name="Soop K."/>
            <person name="Spirin V."/>
            <person name="Szebenyi C."/>
            <person name="Tomsovsky M."/>
            <person name="Tulloss R.E."/>
            <person name="Uehling J."/>
            <person name="Grigoriev I.V."/>
            <person name="Vagvolgyi C."/>
            <person name="Papp T."/>
            <person name="Martin F.M."/>
            <person name="Miettinen O."/>
            <person name="Hibbett D.S."/>
            <person name="Nagy L.G."/>
        </authorList>
    </citation>
    <scope>NUCLEOTIDE SEQUENCE [LARGE SCALE GENOMIC DNA]</scope>
    <source>
        <strain evidence="2 3">FP101781</strain>
    </source>
</reference>
<evidence type="ECO:0000256" key="1">
    <source>
        <dbReference type="SAM" id="MobiDB-lite"/>
    </source>
</evidence>
<gene>
    <name evidence="2" type="ORF">FA13DRAFT_379653</name>
</gene>
<comment type="caution">
    <text evidence="2">The sequence shown here is derived from an EMBL/GenBank/DDBJ whole genome shotgun (WGS) entry which is preliminary data.</text>
</comment>